<dbReference type="RefSeq" id="WP_170155413.1">
    <property type="nucleotide sequence ID" value="NZ_CP152380.1"/>
</dbReference>
<keyword evidence="2" id="KW-1185">Reference proteome</keyword>
<dbReference type="Proteomes" id="UP001445268">
    <property type="component" value="Chromosome"/>
</dbReference>
<reference evidence="1 2" key="1">
    <citation type="submission" date="2024-04" db="EMBL/GenBank/DDBJ databases">
        <title>Marinobacter sp. SBY-1.</title>
        <authorList>
            <person name="Pan C."/>
        </authorList>
    </citation>
    <scope>NUCLEOTIDE SEQUENCE [LARGE SCALE GENOMIC DNA]</scope>
    <source>
        <strain evidence="1 2">SBY-1</strain>
    </source>
</reference>
<name>A0ABZ3E631_9GAMM</name>
<gene>
    <name evidence="1" type="ORF">AAGT77_06270</name>
</gene>
<sequence length="58" mass="5999">MRTYLIDTLGLTGFGAMTYGLYLRFGLADALIAAGGMMLVMALAAARASKRNAGGGKK</sequence>
<organism evidence="1 2">
    <name type="scientific">Marinobacter alkaliphilus</name>
    <dbReference type="NCBI Taxonomy" id="254719"/>
    <lineage>
        <taxon>Bacteria</taxon>
        <taxon>Pseudomonadati</taxon>
        <taxon>Pseudomonadota</taxon>
        <taxon>Gammaproteobacteria</taxon>
        <taxon>Pseudomonadales</taxon>
        <taxon>Marinobacteraceae</taxon>
        <taxon>Marinobacter</taxon>
    </lineage>
</organism>
<protein>
    <submittedName>
        <fullName evidence="1">Uncharacterized protein</fullName>
    </submittedName>
</protein>
<proteinExistence type="predicted"/>
<evidence type="ECO:0000313" key="2">
    <source>
        <dbReference type="Proteomes" id="UP001445268"/>
    </source>
</evidence>
<evidence type="ECO:0000313" key="1">
    <source>
        <dbReference type="EMBL" id="XAF55151.1"/>
    </source>
</evidence>
<dbReference type="EMBL" id="CP152380">
    <property type="protein sequence ID" value="XAF55151.1"/>
    <property type="molecule type" value="Genomic_DNA"/>
</dbReference>
<accession>A0ABZ3E631</accession>